<comment type="caution">
    <text evidence="2">The sequence shown here is derived from an EMBL/GenBank/DDBJ whole genome shotgun (WGS) entry which is preliminary data.</text>
</comment>
<proteinExistence type="predicted"/>
<dbReference type="OMA" id="DESASNC"/>
<feature type="compositionally biased region" description="Basic and acidic residues" evidence="1">
    <location>
        <begin position="348"/>
        <end position="367"/>
    </location>
</feature>
<evidence type="ECO:0000313" key="2">
    <source>
        <dbReference type="EMBL" id="CAE8609470.1"/>
    </source>
</evidence>
<feature type="region of interest" description="Disordered" evidence="1">
    <location>
        <begin position="281"/>
        <end position="307"/>
    </location>
</feature>
<feature type="region of interest" description="Disordered" evidence="1">
    <location>
        <begin position="348"/>
        <end position="369"/>
    </location>
</feature>
<name>A0A813F8B8_POLGL</name>
<protein>
    <submittedName>
        <fullName evidence="2">Uncharacterized protein</fullName>
    </submittedName>
</protein>
<sequence length="471" mass="51003">MSCKQGPPGLVFLVPHSGASWGRRSPVVATTLVVHSLNRSRPPVVELLSALVFSDESASNCIEARAQGVVAEWGPCRSAGESQLPLLTFMLWAPLQYRMMSPFFARAGGDSESRFDSLTCLVVTQSGQSEAHTSLQLASGLEWLMETCICIDARSDRKIRALDMRESNISDTGIAHLALTLRQTDQLEEFLASPVGHAGLEFILGVVRRCGHLKTLSAEVRDVPTLFLGRQNLSPADYDTSGYVAPKSAEDEEPVEDEEEAEAKAAAKALQLRKLFAANDYDSGDEGPVARTAPRRGTGREEEGSASPALAKLLSELVSVVRQRPNLTSVECRGEAVPAEVQLDLSRAAEEHREKQRQKAAEGEEKGSWTAADALQGQMDEICAALKEDGQERMQVDGVLPGEEDSLSPTRLGIRSFVGRRLFSALGEALFECQRFKSKSNPAVATAQGEMAFIAMYLRQQMAAENAAAAP</sequence>
<feature type="region of interest" description="Disordered" evidence="1">
    <location>
        <begin position="238"/>
        <end position="262"/>
    </location>
</feature>
<gene>
    <name evidence="2" type="ORF">PGLA1383_LOCUS27297</name>
</gene>
<dbReference type="Proteomes" id="UP000654075">
    <property type="component" value="Unassembled WGS sequence"/>
</dbReference>
<evidence type="ECO:0000256" key="1">
    <source>
        <dbReference type="SAM" id="MobiDB-lite"/>
    </source>
</evidence>
<dbReference type="EMBL" id="CAJNNV010024326">
    <property type="protein sequence ID" value="CAE8609470.1"/>
    <property type="molecule type" value="Genomic_DNA"/>
</dbReference>
<reference evidence="2" key="1">
    <citation type="submission" date="2021-02" db="EMBL/GenBank/DDBJ databases">
        <authorList>
            <person name="Dougan E. K."/>
            <person name="Rhodes N."/>
            <person name="Thang M."/>
            <person name="Chan C."/>
        </authorList>
    </citation>
    <scope>NUCLEOTIDE SEQUENCE</scope>
</reference>
<organism evidence="2 3">
    <name type="scientific">Polarella glacialis</name>
    <name type="common">Dinoflagellate</name>
    <dbReference type="NCBI Taxonomy" id="89957"/>
    <lineage>
        <taxon>Eukaryota</taxon>
        <taxon>Sar</taxon>
        <taxon>Alveolata</taxon>
        <taxon>Dinophyceae</taxon>
        <taxon>Suessiales</taxon>
        <taxon>Suessiaceae</taxon>
        <taxon>Polarella</taxon>
    </lineage>
</organism>
<dbReference type="OrthoDB" id="442054at2759"/>
<accession>A0A813F8B8</accession>
<feature type="compositionally biased region" description="Acidic residues" evidence="1">
    <location>
        <begin position="250"/>
        <end position="261"/>
    </location>
</feature>
<dbReference type="AlphaFoldDB" id="A0A813F8B8"/>
<keyword evidence="3" id="KW-1185">Reference proteome</keyword>
<evidence type="ECO:0000313" key="3">
    <source>
        <dbReference type="Proteomes" id="UP000654075"/>
    </source>
</evidence>